<dbReference type="PANTHER" id="PTHR44099:SF3">
    <property type="entry name" value="WD REPEAT-CONTAINING PROTEIN 7"/>
    <property type="match status" value="1"/>
</dbReference>
<dbReference type="InterPro" id="IPR049916">
    <property type="entry name" value="WDR72-like"/>
</dbReference>
<dbReference type="InterPro" id="IPR001680">
    <property type="entry name" value="WD40_rpt"/>
</dbReference>
<evidence type="ECO:0000313" key="2">
    <source>
        <dbReference type="Ensembl" id="ENSSTUP00000057868.1"/>
    </source>
</evidence>
<dbReference type="GeneTree" id="ENSGT00940000155301"/>
<dbReference type="PANTHER" id="PTHR44099">
    <property type="entry name" value="RABCONNECTIN-3B, ISOFORM A"/>
    <property type="match status" value="1"/>
</dbReference>
<dbReference type="InParanoid" id="A0A674AF32"/>
<dbReference type="SMART" id="SM00320">
    <property type="entry name" value="WD40"/>
    <property type="match status" value="1"/>
</dbReference>
<feature type="repeat" description="WD" evidence="1">
    <location>
        <begin position="133"/>
        <end position="167"/>
    </location>
</feature>
<organism evidence="2 3">
    <name type="scientific">Salmo trutta</name>
    <name type="common">Brown trout</name>
    <dbReference type="NCBI Taxonomy" id="8032"/>
    <lineage>
        <taxon>Eukaryota</taxon>
        <taxon>Metazoa</taxon>
        <taxon>Chordata</taxon>
        <taxon>Craniata</taxon>
        <taxon>Vertebrata</taxon>
        <taxon>Euteleostomi</taxon>
        <taxon>Actinopterygii</taxon>
        <taxon>Neopterygii</taxon>
        <taxon>Teleostei</taxon>
        <taxon>Protacanthopterygii</taxon>
        <taxon>Salmoniformes</taxon>
        <taxon>Salmonidae</taxon>
        <taxon>Salmoninae</taxon>
        <taxon>Salmo</taxon>
    </lineage>
</organism>
<dbReference type="InterPro" id="IPR036322">
    <property type="entry name" value="WD40_repeat_dom_sf"/>
</dbReference>
<evidence type="ECO:0000256" key="1">
    <source>
        <dbReference type="PROSITE-ProRule" id="PRU00221"/>
    </source>
</evidence>
<dbReference type="Proteomes" id="UP000472277">
    <property type="component" value="Chromosome 15"/>
</dbReference>
<proteinExistence type="predicted"/>
<keyword evidence="3" id="KW-1185">Reference proteome</keyword>
<reference evidence="2" key="1">
    <citation type="submission" date="2025-08" db="UniProtKB">
        <authorList>
            <consortium name="Ensembl"/>
        </authorList>
    </citation>
    <scope>IDENTIFICATION</scope>
</reference>
<name>A0A674AF32_SALTR</name>
<keyword evidence="1" id="KW-0853">WD repeat</keyword>
<dbReference type="Pfam" id="PF00400">
    <property type="entry name" value="WD40"/>
    <property type="match status" value="1"/>
</dbReference>
<dbReference type="InterPro" id="IPR015943">
    <property type="entry name" value="WD40/YVTN_repeat-like_dom_sf"/>
</dbReference>
<dbReference type="GO" id="GO:0005737">
    <property type="term" value="C:cytoplasm"/>
    <property type="evidence" value="ECO:0007669"/>
    <property type="project" value="TreeGrafter"/>
</dbReference>
<dbReference type="OMA" id="FHILTHI"/>
<dbReference type="SUPFAM" id="SSF50978">
    <property type="entry name" value="WD40 repeat-like"/>
    <property type="match status" value="1"/>
</dbReference>
<dbReference type="PROSITE" id="PS50082">
    <property type="entry name" value="WD_REPEATS_2"/>
    <property type="match status" value="1"/>
</dbReference>
<sequence>GMVSVCKALHTAMQANSQSQQNVHTTSLTWAMTEILRVIDIFIEKMPTDVVDLLVQVRESVCVGGGGVIDILIEMMPTDVVDLMVEVMDIIMSCIEGSLVKKKGFYMVGYFDRSHRICQVNTYITPYLHYLTIHGHKGPITAMSFAPDGRYLATYSNTDSHISFWQVCTQCMQAHSEG</sequence>
<dbReference type="Gene3D" id="2.130.10.10">
    <property type="entry name" value="YVTN repeat-like/Quinoprotein amine dehydrogenase"/>
    <property type="match status" value="1"/>
</dbReference>
<protein>
    <recommendedName>
        <fullName evidence="4">WD repeat domain 7</fullName>
    </recommendedName>
</protein>
<dbReference type="AlphaFoldDB" id="A0A674AF32"/>
<evidence type="ECO:0008006" key="4">
    <source>
        <dbReference type="Google" id="ProtNLM"/>
    </source>
</evidence>
<accession>A0A674AF32</accession>
<reference evidence="2" key="2">
    <citation type="submission" date="2025-09" db="UniProtKB">
        <authorList>
            <consortium name="Ensembl"/>
        </authorList>
    </citation>
    <scope>IDENTIFICATION</scope>
</reference>
<dbReference type="Ensembl" id="ENSSTUT00000060711.1">
    <property type="protein sequence ID" value="ENSSTUP00000057868.1"/>
    <property type="gene ID" value="ENSSTUG00000024742.1"/>
</dbReference>
<evidence type="ECO:0000313" key="3">
    <source>
        <dbReference type="Proteomes" id="UP000472277"/>
    </source>
</evidence>